<evidence type="ECO:0000313" key="2">
    <source>
        <dbReference type="Proteomes" id="UP000035642"/>
    </source>
</evidence>
<dbReference type="WBParaSite" id="ACAC_0000433201-mRNA-1">
    <property type="protein sequence ID" value="ACAC_0000433201-mRNA-1"/>
    <property type="gene ID" value="ACAC_0000433201"/>
</dbReference>
<protein>
    <submittedName>
        <fullName evidence="3">Gigantea</fullName>
    </submittedName>
</protein>
<proteinExistence type="inferred from homology"/>
<evidence type="ECO:0000256" key="1">
    <source>
        <dbReference type="ARBA" id="ARBA00025758"/>
    </source>
</evidence>
<dbReference type="InterPro" id="IPR035426">
    <property type="entry name" value="Gemin2/Brr1"/>
</dbReference>
<dbReference type="Pfam" id="PF04938">
    <property type="entry name" value="SIP1"/>
    <property type="match status" value="1"/>
</dbReference>
<dbReference type="PANTHER" id="PTHR12794:SF0">
    <property type="entry name" value="GEM-ASSOCIATED PROTEIN 2"/>
    <property type="match status" value="1"/>
</dbReference>
<reference evidence="3" key="2">
    <citation type="submission" date="2017-02" db="UniProtKB">
        <authorList>
            <consortium name="WormBaseParasite"/>
        </authorList>
    </citation>
    <scope>IDENTIFICATION</scope>
</reference>
<reference evidence="2" key="1">
    <citation type="submission" date="2012-09" db="EMBL/GenBank/DDBJ databases">
        <authorList>
            <person name="Martin A.A."/>
        </authorList>
    </citation>
    <scope>NUCLEOTIDE SEQUENCE</scope>
</reference>
<dbReference type="GO" id="GO:0000387">
    <property type="term" value="P:spliceosomal snRNP assembly"/>
    <property type="evidence" value="ECO:0007669"/>
    <property type="project" value="InterPro"/>
</dbReference>
<accession>A0A0K0D2N7</accession>
<dbReference type="GO" id="GO:0032797">
    <property type="term" value="C:SMN complex"/>
    <property type="evidence" value="ECO:0007669"/>
    <property type="project" value="TreeGrafter"/>
</dbReference>
<dbReference type="PANTHER" id="PTHR12794">
    <property type="entry name" value="GEMIN2"/>
    <property type="match status" value="1"/>
</dbReference>
<dbReference type="Proteomes" id="UP000035642">
    <property type="component" value="Unassembled WGS sequence"/>
</dbReference>
<organism evidence="2 3">
    <name type="scientific">Angiostrongylus cantonensis</name>
    <name type="common">Rat lungworm</name>
    <dbReference type="NCBI Taxonomy" id="6313"/>
    <lineage>
        <taxon>Eukaryota</taxon>
        <taxon>Metazoa</taxon>
        <taxon>Ecdysozoa</taxon>
        <taxon>Nematoda</taxon>
        <taxon>Chromadorea</taxon>
        <taxon>Rhabditida</taxon>
        <taxon>Rhabditina</taxon>
        <taxon>Rhabditomorpha</taxon>
        <taxon>Strongyloidea</taxon>
        <taxon>Metastrongylidae</taxon>
        <taxon>Angiostrongylus</taxon>
    </lineage>
</organism>
<dbReference type="GO" id="GO:0005634">
    <property type="term" value="C:nucleus"/>
    <property type="evidence" value="ECO:0007669"/>
    <property type="project" value="TreeGrafter"/>
</dbReference>
<comment type="similarity">
    <text evidence="1">Belongs to the gemin-2 family.</text>
</comment>
<dbReference type="STRING" id="6313.A0A0K0D2N7"/>
<dbReference type="Gene3D" id="1.20.58.1070">
    <property type="match status" value="1"/>
</dbReference>
<keyword evidence="2" id="KW-1185">Reference proteome</keyword>
<dbReference type="AlphaFoldDB" id="A0A0K0D2N7"/>
<sequence>ECKKYWDSRSRCKYGLCDVTTIKKSVVSLLYSDAEKWEELLLRQCHRKCVQFAPAFPNHRGTPPALPIVLSLPSKKVNGLIPYVIEWAECDGFNRELREWIFALLLIVEKPLLPDVCAALRGLANLCKALRNSLDIERLAEFSVQLIHLLLVFFSSFASHRLPTIFSVFNGRVA</sequence>
<name>A0A0K0D2N7_ANGCA</name>
<evidence type="ECO:0000313" key="3">
    <source>
        <dbReference type="WBParaSite" id="ACAC_0000433201-mRNA-1"/>
    </source>
</evidence>